<protein>
    <submittedName>
        <fullName evidence="1">HET domain-containing protein</fullName>
    </submittedName>
</protein>
<gene>
    <name evidence="1" type="ORF">NCS57_00467300</name>
</gene>
<proteinExistence type="predicted"/>
<name>A0ACC0R5P0_9HYPO</name>
<dbReference type="Proteomes" id="UP001065298">
    <property type="component" value="Chromosome 3"/>
</dbReference>
<sequence length="516" mass="58893">MLFGREQKTQKRLIQDCTKKHAACQTSDSTPFLPSRLIDIRAYPDVRLVLQNEISANGQKDQRYVALSYCWGTRMPETGKATTDKLETLGKGIELSQLPATPRDAIKLTNLLGIPFLWIDSLCILQDDKQDWAREASLMSKVYSRAYITIAAGASDHCDGGFIKASYSKKDLPVPRRGGYGMEWDFTTPAEEPNPWIRSFFRNPLFSRGWVLQERELSPRILYFTTTHVVWECREEVCSYIRPLNRLPSPKIKYLDLDHFSSAWPFRCFDVPSDGKGFAMVRSGRAWPEKATLVRFKTWQSMVEDYSRRRLTVPTDKLPAIDGLAMEVQKLLQCDYLAGLWRGNLMSDLLWERAGPEVMHAALDSSAYYAPSWSWALTNFPIIFRYDADDDDAEILDAGVTKSETGDGLVSGFIRMRARVLEVPKSHSIRFTPDNIEKEAREICTVCILRTREMREEQWGGREGQQLVQGYRPAGGRGLMLEAVKGSDSEYRRVGTVAWVPIEMLEGVEYQEFSII</sequence>
<keyword evidence="2" id="KW-1185">Reference proteome</keyword>
<reference evidence="1" key="1">
    <citation type="submission" date="2022-06" db="EMBL/GenBank/DDBJ databases">
        <title>Fusarium solani species complex genomes reveal bases of compartmentalisation and animal pathogenesis.</title>
        <authorList>
            <person name="Tsai I.J."/>
        </authorList>
    </citation>
    <scope>NUCLEOTIDE SEQUENCE</scope>
    <source>
        <strain evidence="1">Fu6.1</strain>
    </source>
</reference>
<organism evidence="1 2">
    <name type="scientific">Fusarium keratoplasticum</name>
    <dbReference type="NCBI Taxonomy" id="1328300"/>
    <lineage>
        <taxon>Eukaryota</taxon>
        <taxon>Fungi</taxon>
        <taxon>Dikarya</taxon>
        <taxon>Ascomycota</taxon>
        <taxon>Pezizomycotina</taxon>
        <taxon>Sordariomycetes</taxon>
        <taxon>Hypocreomycetidae</taxon>
        <taxon>Hypocreales</taxon>
        <taxon>Nectriaceae</taxon>
        <taxon>Fusarium</taxon>
        <taxon>Fusarium solani species complex</taxon>
    </lineage>
</organism>
<evidence type="ECO:0000313" key="2">
    <source>
        <dbReference type="Proteomes" id="UP001065298"/>
    </source>
</evidence>
<comment type="caution">
    <text evidence="1">The sequence shown here is derived from an EMBL/GenBank/DDBJ whole genome shotgun (WGS) entry which is preliminary data.</text>
</comment>
<accession>A0ACC0R5P0</accession>
<evidence type="ECO:0000313" key="1">
    <source>
        <dbReference type="EMBL" id="KAI8675655.1"/>
    </source>
</evidence>
<dbReference type="EMBL" id="CM046505">
    <property type="protein sequence ID" value="KAI8675655.1"/>
    <property type="molecule type" value="Genomic_DNA"/>
</dbReference>